<evidence type="ECO:0000313" key="2">
    <source>
        <dbReference type="EMBL" id="QEG21001.1"/>
    </source>
</evidence>
<dbReference type="AlphaFoldDB" id="A0A5B9PD75"/>
<organism evidence="2 3">
    <name type="scientific">Mariniblastus fucicola</name>
    <dbReference type="NCBI Taxonomy" id="980251"/>
    <lineage>
        <taxon>Bacteria</taxon>
        <taxon>Pseudomonadati</taxon>
        <taxon>Planctomycetota</taxon>
        <taxon>Planctomycetia</taxon>
        <taxon>Pirellulales</taxon>
        <taxon>Pirellulaceae</taxon>
        <taxon>Mariniblastus</taxon>
    </lineage>
</organism>
<protein>
    <submittedName>
        <fullName evidence="2">Uncharacterized protein</fullName>
    </submittedName>
</protein>
<feature type="region of interest" description="Disordered" evidence="1">
    <location>
        <begin position="60"/>
        <end position="106"/>
    </location>
</feature>
<dbReference type="STRING" id="980251.GCA_001642875_02847"/>
<name>A0A5B9PD75_9BACT</name>
<evidence type="ECO:0000313" key="3">
    <source>
        <dbReference type="Proteomes" id="UP000322214"/>
    </source>
</evidence>
<gene>
    <name evidence="2" type="ORF">MFFC18_08530</name>
</gene>
<accession>A0A5B9PD75</accession>
<keyword evidence="3" id="KW-1185">Reference proteome</keyword>
<dbReference type="Proteomes" id="UP000322214">
    <property type="component" value="Chromosome"/>
</dbReference>
<dbReference type="KEGG" id="mff:MFFC18_08530"/>
<evidence type="ECO:0000256" key="1">
    <source>
        <dbReference type="SAM" id="MobiDB-lite"/>
    </source>
</evidence>
<proteinExistence type="predicted"/>
<reference evidence="2 3" key="1">
    <citation type="submission" date="2019-08" db="EMBL/GenBank/DDBJ databases">
        <title>Deep-cultivation of Planctomycetes and their phenomic and genomic characterization uncovers novel biology.</title>
        <authorList>
            <person name="Wiegand S."/>
            <person name="Jogler M."/>
            <person name="Boedeker C."/>
            <person name="Pinto D."/>
            <person name="Vollmers J."/>
            <person name="Rivas-Marin E."/>
            <person name="Kohn T."/>
            <person name="Peeters S.H."/>
            <person name="Heuer A."/>
            <person name="Rast P."/>
            <person name="Oberbeckmann S."/>
            <person name="Bunk B."/>
            <person name="Jeske O."/>
            <person name="Meyerdierks A."/>
            <person name="Storesund J.E."/>
            <person name="Kallscheuer N."/>
            <person name="Luecker S."/>
            <person name="Lage O.M."/>
            <person name="Pohl T."/>
            <person name="Merkel B.J."/>
            <person name="Hornburger P."/>
            <person name="Mueller R.-W."/>
            <person name="Bruemmer F."/>
            <person name="Labrenz M."/>
            <person name="Spormann A.M."/>
            <person name="Op den Camp H."/>
            <person name="Overmann J."/>
            <person name="Amann R."/>
            <person name="Jetten M.S.M."/>
            <person name="Mascher T."/>
            <person name="Medema M.H."/>
            <person name="Devos D.P."/>
            <person name="Kaster A.-K."/>
            <person name="Ovreas L."/>
            <person name="Rohde M."/>
            <person name="Galperin M.Y."/>
            <person name="Jogler C."/>
        </authorList>
    </citation>
    <scope>NUCLEOTIDE SEQUENCE [LARGE SCALE GENOMIC DNA]</scope>
    <source>
        <strain evidence="2 3">FC18</strain>
    </source>
</reference>
<sequence length="106" mass="11944">MMTFDQVVQHVTQQVDAIEPVHRSAQPRKPHDEGGGVDVLTSATRAASDYRMECGVHRPGRGLCSPSVARPRRPRRTPLYHGGTAPHCRRSQRLTPRLTHQLYEPK</sequence>
<dbReference type="EMBL" id="CP042912">
    <property type="protein sequence ID" value="QEG21001.1"/>
    <property type="molecule type" value="Genomic_DNA"/>
</dbReference>